<dbReference type="EMBL" id="QCYY01004036">
    <property type="protein sequence ID" value="ROT61676.1"/>
    <property type="molecule type" value="Genomic_DNA"/>
</dbReference>
<gene>
    <name evidence="2" type="ORF">C7M84_020524</name>
</gene>
<sequence>MVRFHGALAALAGGFSLVLLTFTISRNISSTPIRASVVLSSQEHPTLTRKCFLYNNVTAENVCCRMHQYKRDTDILRCIKRSNIEALASLRRNESGGERRKTPATISPDDRIWDRFSSEENVTQGHDVPDPRQKMCSLLQIRRVRRRAKSSTFPESNGTDDAQKSSDAAADLTAGRVDWALASPAPDLTGTAHWVLVGDSHLRYLFDVLIRRARGVGLQYRKKDSDEWLPAHLLLRGFRLNTTYEDFKARHLAVPFRVTFLWDPLLRRVPTLVKGWEEGRHSAPTLVILGSGLHWMLETESLYKESGPDAAMGVYSDHLHSLLHDLTRLANTVPTIFKLLDDVQTAHDNSQIHPQYNVENFDLFNRVSRNALAGTGVLVWDSGLPLAQAYTRECLATHVVTYPDYRWKCHDARHVGYILVEQYGDMIFNFACNKYMDLSSDFCL</sequence>
<reference evidence="2 3" key="2">
    <citation type="submission" date="2019-01" db="EMBL/GenBank/DDBJ databases">
        <title>The decoding of complex shrimp genome reveals the adaptation for benthos swimmer, frequently molting mechanism and breeding impact on genome.</title>
        <authorList>
            <person name="Sun Y."/>
            <person name="Gao Y."/>
            <person name="Yu Y."/>
        </authorList>
    </citation>
    <scope>NUCLEOTIDE SEQUENCE [LARGE SCALE GENOMIC DNA]</scope>
    <source>
        <tissue evidence="2">Muscle</tissue>
    </source>
</reference>
<reference evidence="2 3" key="1">
    <citation type="submission" date="2018-04" db="EMBL/GenBank/DDBJ databases">
        <authorList>
            <person name="Zhang X."/>
            <person name="Yuan J."/>
            <person name="Li F."/>
            <person name="Xiang J."/>
        </authorList>
    </citation>
    <scope>NUCLEOTIDE SEQUENCE [LARGE SCALE GENOMIC DNA]</scope>
    <source>
        <tissue evidence="2">Muscle</tissue>
    </source>
</reference>
<evidence type="ECO:0000313" key="3">
    <source>
        <dbReference type="Proteomes" id="UP000283509"/>
    </source>
</evidence>
<name>A0A423SBV4_PENVA</name>
<protein>
    <submittedName>
        <fullName evidence="2">Uncharacterized protein</fullName>
    </submittedName>
</protein>
<proteinExistence type="predicted"/>
<feature type="region of interest" description="Disordered" evidence="1">
    <location>
        <begin position="146"/>
        <end position="167"/>
    </location>
</feature>
<organism evidence="2 3">
    <name type="scientific">Penaeus vannamei</name>
    <name type="common">Whiteleg shrimp</name>
    <name type="synonym">Litopenaeus vannamei</name>
    <dbReference type="NCBI Taxonomy" id="6689"/>
    <lineage>
        <taxon>Eukaryota</taxon>
        <taxon>Metazoa</taxon>
        <taxon>Ecdysozoa</taxon>
        <taxon>Arthropoda</taxon>
        <taxon>Crustacea</taxon>
        <taxon>Multicrustacea</taxon>
        <taxon>Malacostraca</taxon>
        <taxon>Eumalacostraca</taxon>
        <taxon>Eucarida</taxon>
        <taxon>Decapoda</taxon>
        <taxon>Dendrobranchiata</taxon>
        <taxon>Penaeoidea</taxon>
        <taxon>Penaeidae</taxon>
        <taxon>Penaeus</taxon>
    </lineage>
</organism>
<keyword evidence="3" id="KW-1185">Reference proteome</keyword>
<comment type="caution">
    <text evidence="2">The sequence shown here is derived from an EMBL/GenBank/DDBJ whole genome shotgun (WGS) entry which is preliminary data.</text>
</comment>
<evidence type="ECO:0000313" key="2">
    <source>
        <dbReference type="EMBL" id="ROT61676.1"/>
    </source>
</evidence>
<feature type="compositionally biased region" description="Polar residues" evidence="1">
    <location>
        <begin position="150"/>
        <end position="159"/>
    </location>
</feature>
<dbReference type="Proteomes" id="UP000283509">
    <property type="component" value="Unassembled WGS sequence"/>
</dbReference>
<dbReference type="AlphaFoldDB" id="A0A423SBV4"/>
<accession>A0A423SBV4</accession>
<evidence type="ECO:0000256" key="1">
    <source>
        <dbReference type="SAM" id="MobiDB-lite"/>
    </source>
</evidence>
<dbReference type="OrthoDB" id="6353043at2759"/>